<dbReference type="EMBL" id="CP001013">
    <property type="protein sequence ID" value="ACB33809.1"/>
    <property type="molecule type" value="Genomic_DNA"/>
</dbReference>
<feature type="signal peptide" evidence="3">
    <location>
        <begin position="1"/>
        <end position="23"/>
    </location>
</feature>
<name>B1XWE1_LEPCP</name>
<dbReference type="PANTHER" id="PTHR35038:SF10">
    <property type="entry name" value="HIGH-MOLECULAR-WEIGHT CYTOCHROME C"/>
    <property type="match status" value="1"/>
</dbReference>
<dbReference type="CDD" id="cd08168">
    <property type="entry name" value="Cytochrom_C3"/>
    <property type="match status" value="3"/>
</dbReference>
<accession>B1XWE1</accession>
<dbReference type="InterPro" id="IPR036280">
    <property type="entry name" value="Multihaem_cyt_sf"/>
</dbReference>
<dbReference type="PANTHER" id="PTHR35038">
    <property type="entry name" value="DISSIMILATORY SULFITE REDUCTASE SIRA"/>
    <property type="match status" value="1"/>
</dbReference>
<dbReference type="InterPro" id="IPR051829">
    <property type="entry name" value="Multiheme_Cytochr_ET"/>
</dbReference>
<dbReference type="Proteomes" id="UP000001693">
    <property type="component" value="Chromosome"/>
</dbReference>
<evidence type="ECO:0000313" key="4">
    <source>
        <dbReference type="EMBL" id="ACB33809.1"/>
    </source>
</evidence>
<reference evidence="4 5" key="1">
    <citation type="submission" date="2008-03" db="EMBL/GenBank/DDBJ databases">
        <title>Complete sequence of Leptothrix cholodnii SP-6.</title>
        <authorList>
            <consortium name="US DOE Joint Genome Institute"/>
            <person name="Copeland A."/>
            <person name="Lucas S."/>
            <person name="Lapidus A."/>
            <person name="Glavina del Rio T."/>
            <person name="Dalin E."/>
            <person name="Tice H."/>
            <person name="Bruce D."/>
            <person name="Goodwin L."/>
            <person name="Pitluck S."/>
            <person name="Chertkov O."/>
            <person name="Brettin T."/>
            <person name="Detter J.C."/>
            <person name="Han C."/>
            <person name="Kuske C.R."/>
            <person name="Schmutz J."/>
            <person name="Larimer F."/>
            <person name="Land M."/>
            <person name="Hauser L."/>
            <person name="Kyrpides N."/>
            <person name="Lykidis A."/>
            <person name="Emerson D."/>
            <person name="Richardson P."/>
        </authorList>
    </citation>
    <scope>NUCLEOTIDE SEQUENCE [LARGE SCALE GENOMIC DNA]</scope>
    <source>
        <strain evidence="5">ATCC 51168 / LMG 8142 / SP-6</strain>
    </source>
</reference>
<evidence type="ECO:0000256" key="3">
    <source>
        <dbReference type="SAM" id="SignalP"/>
    </source>
</evidence>
<dbReference type="AlphaFoldDB" id="B1XWE1"/>
<evidence type="ECO:0000313" key="5">
    <source>
        <dbReference type="Proteomes" id="UP000001693"/>
    </source>
</evidence>
<dbReference type="eggNOG" id="COG0484">
    <property type="taxonomic scope" value="Bacteria"/>
</dbReference>
<organism evidence="4 5">
    <name type="scientific">Leptothrix cholodnii (strain ATCC 51168 / LMG 8142 / SP-6)</name>
    <name type="common">Leptothrix discophora (strain SP-6)</name>
    <dbReference type="NCBI Taxonomy" id="395495"/>
    <lineage>
        <taxon>Bacteria</taxon>
        <taxon>Pseudomonadati</taxon>
        <taxon>Pseudomonadota</taxon>
        <taxon>Betaproteobacteria</taxon>
        <taxon>Burkholderiales</taxon>
        <taxon>Sphaerotilaceae</taxon>
        <taxon>Leptothrix</taxon>
    </lineage>
</organism>
<protein>
    <submittedName>
        <fullName evidence="4">Cytochrome c family protein</fullName>
    </submittedName>
</protein>
<dbReference type="KEGG" id="lch:Lcho_1541"/>
<keyword evidence="1 3" id="KW-0732">Signal</keyword>
<evidence type="ECO:0000256" key="1">
    <source>
        <dbReference type="ARBA" id="ARBA00022729"/>
    </source>
</evidence>
<dbReference type="SUPFAM" id="SSF48695">
    <property type="entry name" value="Multiheme cytochromes"/>
    <property type="match status" value="3"/>
</dbReference>
<proteinExistence type="predicted"/>
<dbReference type="STRING" id="395495.Lcho_1541"/>
<feature type="chain" id="PRO_5002770318" evidence="3">
    <location>
        <begin position="24"/>
        <end position="656"/>
    </location>
</feature>
<evidence type="ECO:0000256" key="2">
    <source>
        <dbReference type="SAM" id="MobiDB-lite"/>
    </source>
</evidence>
<sequence precursor="true">MLRLCAVLLLAALAWGLPTPASAQGIESVLAPGKLITGHAKAEADCKSCHVKFDRAAQDGLCTECHKDVGADLRQRAGFHGRKLAEQPQACRTCHTDHKGRNAKIVELDQKAFDHDKLSDFALRGKHVTTECKSCHVAGKKWREAALECNSCHKKDDVHKAALGPKCESCHGESDWKKTTFDHAKTRFALDFKHADASCSDCHKDQRYQDAPRTCIGCHKKDDEQLIKGRRGHQGQYGTKCESCHNAKGWKPSTFNHDADTKYALKGLHKPLECKTCHTGPLYKQKLASDCLSCHKKDDKHKGSLGQNCSSCHNERGWKELGKFDHDKTKFPLLGKHVDTECKACHKSLVYNEAPKDCIGCHKKDDKHEGTLGRACESCHGASDWKTTKGRFDHDKTKFQLRNGHAGPKVECKACHVNLKSYRNTPTDCYSCHKKDDKHEGQQGQRCESCHIDKNWKTLVGFDHAKSRFALTGRHVVTACKDCHTSARFKDAPSDCYSCHKKADKHKLTLGVSCESCHNTRDWALWNFNHDKQTDYRLEGPHRKLACTSCHTREAPRGKATAPVGQACIGCHRKDDVHDGSFGSRCEQCHVVDRWKRVINRGMRGSVDDRLDPGAARGLAGVAEVAETLGQASHAARRFLNPPPSAAMNGRERNPT</sequence>
<dbReference type="Gene3D" id="3.90.10.10">
    <property type="entry name" value="Cytochrome C3"/>
    <property type="match status" value="7"/>
</dbReference>
<keyword evidence="5" id="KW-1185">Reference proteome</keyword>
<feature type="region of interest" description="Disordered" evidence="2">
    <location>
        <begin position="637"/>
        <end position="656"/>
    </location>
</feature>
<dbReference type="HOGENOM" id="CLU_019599_1_0_4"/>
<gene>
    <name evidence="4" type="ordered locus">Lcho_1541</name>
</gene>